<evidence type="ECO:0000313" key="3">
    <source>
        <dbReference type="Proteomes" id="UP000215355"/>
    </source>
</evidence>
<proteinExistence type="predicted"/>
<dbReference type="KEGG" id="smiz:4412673_01972"/>
<sequence length="87" mass="10179">MVIYSEQHEYRMKRFLGLLLVAFMAFSVSACYTHRHHPHGMPPGQAKKKYGGKSAKRYAPGQQKKKYKGNKGRHNHPGHRVDVMWHY</sequence>
<reference evidence="2 3" key="1">
    <citation type="submission" date="2017-06" db="EMBL/GenBank/DDBJ databases">
        <authorList>
            <consortium name="Pathogen Informatics"/>
        </authorList>
    </citation>
    <scope>NUCLEOTIDE SEQUENCE [LARGE SCALE GENOMIC DNA]</scope>
    <source>
        <strain evidence="2 3">NCTC12149</strain>
    </source>
</reference>
<accession>A0AAJ5C0F6</accession>
<gene>
    <name evidence="2" type="ORF">SAMEA4412673_01972</name>
</gene>
<feature type="compositionally biased region" description="Basic residues" evidence="1">
    <location>
        <begin position="46"/>
        <end position="56"/>
    </location>
</feature>
<name>A0AAJ5C0F6_9SPHI</name>
<evidence type="ECO:0000256" key="1">
    <source>
        <dbReference type="SAM" id="MobiDB-lite"/>
    </source>
</evidence>
<protein>
    <recommendedName>
        <fullName evidence="4">Quinol oxidase subunit 4</fullName>
    </recommendedName>
</protein>
<dbReference type="AlphaFoldDB" id="A0AAJ5C0F6"/>
<dbReference type="EMBL" id="LT906468">
    <property type="protein sequence ID" value="SNV50175.1"/>
    <property type="molecule type" value="Genomic_DNA"/>
</dbReference>
<organism evidence="2 3">
    <name type="scientific">Sphingobacterium mizutaii</name>
    <dbReference type="NCBI Taxonomy" id="1010"/>
    <lineage>
        <taxon>Bacteria</taxon>
        <taxon>Pseudomonadati</taxon>
        <taxon>Bacteroidota</taxon>
        <taxon>Sphingobacteriia</taxon>
        <taxon>Sphingobacteriales</taxon>
        <taxon>Sphingobacteriaceae</taxon>
        <taxon>Sphingobacterium</taxon>
    </lineage>
</organism>
<evidence type="ECO:0008006" key="4">
    <source>
        <dbReference type="Google" id="ProtNLM"/>
    </source>
</evidence>
<evidence type="ECO:0000313" key="2">
    <source>
        <dbReference type="EMBL" id="SNV50175.1"/>
    </source>
</evidence>
<feature type="compositionally biased region" description="Basic residues" evidence="1">
    <location>
        <begin position="63"/>
        <end position="78"/>
    </location>
</feature>
<feature type="region of interest" description="Disordered" evidence="1">
    <location>
        <begin position="36"/>
        <end position="87"/>
    </location>
</feature>
<dbReference type="Proteomes" id="UP000215355">
    <property type="component" value="Chromosome 1"/>
</dbReference>